<comment type="caution">
    <text evidence="1">The sequence shown here is derived from an EMBL/GenBank/DDBJ whole genome shotgun (WGS) entry which is preliminary data.</text>
</comment>
<organism evidence="1 2">
    <name type="scientific">Citrobacter portucalensis</name>
    <dbReference type="NCBI Taxonomy" id="1639133"/>
    <lineage>
        <taxon>Bacteria</taxon>
        <taxon>Pseudomonadati</taxon>
        <taxon>Pseudomonadota</taxon>
        <taxon>Gammaproteobacteria</taxon>
        <taxon>Enterobacterales</taxon>
        <taxon>Enterobacteriaceae</taxon>
        <taxon>Citrobacter</taxon>
        <taxon>Citrobacter freundii complex</taxon>
    </lineage>
</organism>
<dbReference type="AlphaFoldDB" id="A0AAJ1JNS1"/>
<accession>A0AAJ1JNS1</accession>
<protein>
    <submittedName>
        <fullName evidence="1">Uncharacterized protein</fullName>
    </submittedName>
</protein>
<gene>
    <name evidence="1" type="ORF">L2102_12650</name>
</gene>
<evidence type="ECO:0000313" key="1">
    <source>
        <dbReference type="EMBL" id="MDE9624177.1"/>
    </source>
</evidence>
<dbReference type="Proteomes" id="UP001147046">
    <property type="component" value="Unassembled WGS sequence"/>
</dbReference>
<dbReference type="EMBL" id="JAKIHV010000008">
    <property type="protein sequence ID" value="MDE9624177.1"/>
    <property type="molecule type" value="Genomic_DNA"/>
</dbReference>
<name>A0AAJ1JNS1_9ENTR</name>
<dbReference type="RefSeq" id="WP_275369940.1">
    <property type="nucleotide sequence ID" value="NZ_JAKIHV010000008.1"/>
</dbReference>
<sequence length="106" mass="11367">MEVLDIALHPMMLRCDVPDALHLSGLQNTFSPAPAGRIWRHAASGGFHPAQTQKSPSGRMGFFTLIDAWQFMAGVLPATLRAVAAQRSNPLPADLSSSGERSPTDN</sequence>
<evidence type="ECO:0000313" key="2">
    <source>
        <dbReference type="Proteomes" id="UP001147046"/>
    </source>
</evidence>
<feature type="non-terminal residue" evidence="1">
    <location>
        <position position="106"/>
    </location>
</feature>
<proteinExistence type="predicted"/>
<reference evidence="1" key="1">
    <citation type="submission" date="2022-01" db="EMBL/GenBank/DDBJ databases">
        <title>Genetic Characterization of Carbapenem-resistant Citrobacter spp. from China: a multicenter study.</title>
        <authorList>
            <person name="Ye L."/>
        </authorList>
    </citation>
    <scope>NUCLEOTIDE SEQUENCE</scope>
    <source>
        <strain evidence="1">IR5464</strain>
    </source>
</reference>